<protein>
    <submittedName>
        <fullName evidence="8">Mechanosensitive ion channel domain-containing protein</fullName>
    </submittedName>
</protein>
<organism evidence="8 9">
    <name type="scientific">Albibacterium profundi</name>
    <dbReference type="NCBI Taxonomy" id="3134906"/>
    <lineage>
        <taxon>Bacteria</taxon>
        <taxon>Pseudomonadati</taxon>
        <taxon>Bacteroidota</taxon>
        <taxon>Sphingobacteriia</taxon>
        <taxon>Sphingobacteriales</taxon>
        <taxon>Sphingobacteriaceae</taxon>
        <taxon>Albibacterium</taxon>
    </lineage>
</organism>
<dbReference type="SUPFAM" id="SSF50182">
    <property type="entry name" value="Sm-like ribonucleoproteins"/>
    <property type="match status" value="1"/>
</dbReference>
<evidence type="ECO:0000313" key="8">
    <source>
        <dbReference type="EMBL" id="MFB5946598.1"/>
    </source>
</evidence>
<dbReference type="Pfam" id="PF00924">
    <property type="entry name" value="MS_channel_2nd"/>
    <property type="match status" value="1"/>
</dbReference>
<proteinExistence type="inferred from homology"/>
<dbReference type="InterPro" id="IPR045275">
    <property type="entry name" value="MscS_archaea/bacteria_type"/>
</dbReference>
<evidence type="ECO:0000313" key="9">
    <source>
        <dbReference type="Proteomes" id="UP001580928"/>
    </source>
</evidence>
<keyword evidence="9" id="KW-1185">Reference proteome</keyword>
<comment type="subcellular location">
    <subcellularLocation>
        <location evidence="1">Membrane</location>
        <topology evidence="1">Multi-pass membrane protein</topology>
    </subcellularLocation>
</comment>
<dbReference type="RefSeq" id="WP_375558128.1">
    <property type="nucleotide sequence ID" value="NZ_JBBVGT010000003.1"/>
</dbReference>
<dbReference type="PROSITE" id="PS51257">
    <property type="entry name" value="PROKAR_LIPOPROTEIN"/>
    <property type="match status" value="1"/>
</dbReference>
<evidence type="ECO:0000256" key="2">
    <source>
        <dbReference type="ARBA" id="ARBA00008017"/>
    </source>
</evidence>
<keyword evidence="3 6" id="KW-0812">Transmembrane</keyword>
<reference evidence="8 9" key="1">
    <citation type="submission" date="2024-04" db="EMBL/GenBank/DDBJ databases">
        <title>Albibacterium profundi sp. nov., isolated from sediment of the Challenger Deep of Mariana Trench.</title>
        <authorList>
            <person name="Wang Y."/>
        </authorList>
    </citation>
    <scope>NUCLEOTIDE SEQUENCE [LARGE SCALE GENOMIC DNA]</scope>
    <source>
        <strain evidence="8 9">RHL897</strain>
    </source>
</reference>
<comment type="similarity">
    <text evidence="2">Belongs to the MscS (TC 1.A.23) family.</text>
</comment>
<name>A0ABV5CGX3_9SPHI</name>
<sequence length="308" mass="35405">MENKKSSFISSYLGYIVVACVFLLIRYVVELEFFDTIARYRPFVQKLMLSLAIVTIILFIGRFVENIIHQRSTSEGDRHNLQSIARLITSVLILIVIIAFLFQNLYAIAVSFGLISLVLGFALQAPIASFIAWLYIVFRRPYKIGDRIQLNGFRGDVVEVNYLDTAILECAGDYLQHDRRSGRIVYFPNSLILKSELINYSGPMIPFIYDETAMQIAYTSDLKYVEDCLLEAAAMDFKEHYPELTESADKWQAAVHFRVNTYAWLEAVIAYPVEPMNTTIKRNRILKSALTLLNRVPERVQFPEGSRR</sequence>
<evidence type="ECO:0000256" key="5">
    <source>
        <dbReference type="ARBA" id="ARBA00023136"/>
    </source>
</evidence>
<dbReference type="Proteomes" id="UP001580928">
    <property type="component" value="Unassembled WGS sequence"/>
</dbReference>
<evidence type="ECO:0000256" key="6">
    <source>
        <dbReference type="SAM" id="Phobius"/>
    </source>
</evidence>
<dbReference type="PANTHER" id="PTHR30221">
    <property type="entry name" value="SMALL-CONDUCTANCE MECHANOSENSITIVE CHANNEL"/>
    <property type="match status" value="1"/>
</dbReference>
<dbReference type="PANTHER" id="PTHR30221:SF18">
    <property type="entry name" value="SLL0590 PROTEIN"/>
    <property type="match status" value="1"/>
</dbReference>
<dbReference type="SUPFAM" id="SSF82861">
    <property type="entry name" value="Mechanosensitive channel protein MscS (YggB), transmembrane region"/>
    <property type="match status" value="1"/>
</dbReference>
<dbReference type="InterPro" id="IPR006685">
    <property type="entry name" value="MscS_channel_2nd"/>
</dbReference>
<feature type="transmembrane region" description="Helical" evidence="6">
    <location>
        <begin position="12"/>
        <end position="29"/>
    </location>
</feature>
<accession>A0ABV5CGX3</accession>
<gene>
    <name evidence="8" type="ORF">WKR92_12240</name>
</gene>
<feature type="transmembrane region" description="Helical" evidence="6">
    <location>
        <begin position="84"/>
        <end position="102"/>
    </location>
</feature>
<dbReference type="Gene3D" id="1.10.287.1260">
    <property type="match status" value="1"/>
</dbReference>
<keyword evidence="5 6" id="KW-0472">Membrane</keyword>
<evidence type="ECO:0000256" key="3">
    <source>
        <dbReference type="ARBA" id="ARBA00022692"/>
    </source>
</evidence>
<feature type="transmembrane region" description="Helical" evidence="6">
    <location>
        <begin position="108"/>
        <end position="138"/>
    </location>
</feature>
<keyword evidence="4 6" id="KW-1133">Transmembrane helix</keyword>
<dbReference type="InterPro" id="IPR023408">
    <property type="entry name" value="MscS_beta-dom_sf"/>
</dbReference>
<feature type="domain" description="Mechanosensitive ion channel MscS" evidence="7">
    <location>
        <begin position="127"/>
        <end position="201"/>
    </location>
</feature>
<dbReference type="Gene3D" id="2.30.30.60">
    <property type="match status" value="1"/>
</dbReference>
<dbReference type="InterPro" id="IPR011014">
    <property type="entry name" value="MscS_channel_TM-2"/>
</dbReference>
<comment type="caution">
    <text evidence="8">The sequence shown here is derived from an EMBL/GenBank/DDBJ whole genome shotgun (WGS) entry which is preliminary data.</text>
</comment>
<evidence type="ECO:0000256" key="4">
    <source>
        <dbReference type="ARBA" id="ARBA00022989"/>
    </source>
</evidence>
<dbReference type="InterPro" id="IPR010920">
    <property type="entry name" value="LSM_dom_sf"/>
</dbReference>
<evidence type="ECO:0000259" key="7">
    <source>
        <dbReference type="Pfam" id="PF00924"/>
    </source>
</evidence>
<feature type="transmembrane region" description="Helical" evidence="6">
    <location>
        <begin position="44"/>
        <end position="64"/>
    </location>
</feature>
<evidence type="ECO:0000256" key="1">
    <source>
        <dbReference type="ARBA" id="ARBA00004141"/>
    </source>
</evidence>
<dbReference type="EMBL" id="JBBVGT010000003">
    <property type="protein sequence ID" value="MFB5946598.1"/>
    <property type="molecule type" value="Genomic_DNA"/>
</dbReference>